<dbReference type="AlphaFoldDB" id="A0A6C0KW85"/>
<proteinExistence type="inferred from homology"/>
<evidence type="ECO:0000313" key="2">
    <source>
        <dbReference type="EMBL" id="QHU20940.1"/>
    </source>
</evidence>
<dbReference type="Gene3D" id="1.10.620.20">
    <property type="entry name" value="Ribonucleotide Reductase, subunit A"/>
    <property type="match status" value="1"/>
</dbReference>
<comment type="similarity">
    <text evidence="1">Belongs to the ribonucleoside diphosphate reductase small chain family.</text>
</comment>
<dbReference type="GO" id="GO:0016491">
    <property type="term" value="F:oxidoreductase activity"/>
    <property type="evidence" value="ECO:0007669"/>
    <property type="project" value="InterPro"/>
</dbReference>
<reference evidence="2" key="1">
    <citation type="journal article" date="2020" name="Nature">
        <title>Giant virus diversity and host interactions through global metagenomics.</title>
        <authorList>
            <person name="Schulz F."/>
            <person name="Roux S."/>
            <person name="Paez-Espino D."/>
            <person name="Jungbluth S."/>
            <person name="Walsh D.A."/>
            <person name="Denef V.J."/>
            <person name="McMahon K.D."/>
            <person name="Konstantinidis K.T."/>
            <person name="Eloe-Fadrosh E.A."/>
            <person name="Kyrpides N.C."/>
            <person name="Woyke T."/>
        </authorList>
    </citation>
    <scope>NUCLEOTIDE SEQUENCE</scope>
    <source>
        <strain evidence="2">GVMAG-S-3300013094-100</strain>
    </source>
</reference>
<accession>A0A6C0KW85</accession>
<evidence type="ECO:0000256" key="1">
    <source>
        <dbReference type="ARBA" id="ARBA00009303"/>
    </source>
</evidence>
<dbReference type="InterPro" id="IPR009078">
    <property type="entry name" value="Ferritin-like_SF"/>
</dbReference>
<organism evidence="2">
    <name type="scientific">viral metagenome</name>
    <dbReference type="NCBI Taxonomy" id="1070528"/>
    <lineage>
        <taxon>unclassified sequences</taxon>
        <taxon>metagenomes</taxon>
        <taxon>organismal metagenomes</taxon>
    </lineage>
</organism>
<dbReference type="InterPro" id="IPR033909">
    <property type="entry name" value="RNR_small"/>
</dbReference>
<dbReference type="InterPro" id="IPR012348">
    <property type="entry name" value="RNR-like"/>
</dbReference>
<dbReference type="GO" id="GO:0009263">
    <property type="term" value="P:deoxyribonucleotide biosynthetic process"/>
    <property type="evidence" value="ECO:0007669"/>
    <property type="project" value="InterPro"/>
</dbReference>
<dbReference type="CDD" id="cd01049">
    <property type="entry name" value="RNRR2"/>
    <property type="match status" value="1"/>
</dbReference>
<sequence length="332" mass="38180">MEEELLQETKNKYVMFPIQYPDVYEMYKKLISAFWVADEINFALDIADIEKLTPDEKYFINHVLAFFAASDGIVMENLSKNFSNEIPIAEVKNFYAIQNANEAIHSETYSLLIDTYIRDVEEKNRLFNAVENYPAIKMKADWAIKWIGKESENAEILPFGQRLIAFAIVEGLFFSASFCAIFWLRDRGILPGLSFANQLIARDESIHTDFACLLYSKLNNRVSEEIIQSMMSEAVEIEKHFITEAIPCSMIGMNEDLMTEYIMYIADRLLITLGYNKMYNKTNPFQFMEKSASEVKASFFEVRNASYAKPVSFVAGQTAMSETLKANPDDDF</sequence>
<dbReference type="PANTHER" id="PTHR23409">
    <property type="entry name" value="RIBONUCLEOSIDE-DIPHOSPHATE REDUCTASE SMALL CHAIN"/>
    <property type="match status" value="1"/>
</dbReference>
<name>A0A6C0KW85_9ZZZZ</name>
<dbReference type="EMBL" id="MN740976">
    <property type="protein sequence ID" value="QHU20940.1"/>
    <property type="molecule type" value="Genomic_DNA"/>
</dbReference>
<protein>
    <submittedName>
        <fullName evidence="2">Uncharacterized protein</fullName>
    </submittedName>
</protein>
<dbReference type="SUPFAM" id="SSF47240">
    <property type="entry name" value="Ferritin-like"/>
    <property type="match status" value="1"/>
</dbReference>
<dbReference type="Pfam" id="PF00268">
    <property type="entry name" value="Ribonuc_red_sm"/>
    <property type="match status" value="1"/>
</dbReference>
<dbReference type="PANTHER" id="PTHR23409:SF18">
    <property type="entry name" value="RIBONUCLEOSIDE-DIPHOSPHATE REDUCTASE SUBUNIT M2"/>
    <property type="match status" value="1"/>
</dbReference>
<dbReference type="InterPro" id="IPR000358">
    <property type="entry name" value="RNR_small_fam"/>
</dbReference>